<proteinExistence type="predicted"/>
<feature type="compositionally biased region" description="Pro residues" evidence="1">
    <location>
        <begin position="468"/>
        <end position="478"/>
    </location>
</feature>
<dbReference type="PANTHER" id="PTHR43685">
    <property type="entry name" value="GLYCOSYLTRANSFERASE"/>
    <property type="match status" value="1"/>
</dbReference>
<reference evidence="3 4" key="1">
    <citation type="submission" date="2019-10" db="EMBL/GenBank/DDBJ databases">
        <title>Whole genome shotgun sequence of Acrocarpospora macrocephala NBRC 16266.</title>
        <authorList>
            <person name="Ichikawa N."/>
            <person name="Kimura A."/>
            <person name="Kitahashi Y."/>
            <person name="Komaki H."/>
            <person name="Oguchi A."/>
        </authorList>
    </citation>
    <scope>NUCLEOTIDE SEQUENCE [LARGE SCALE GENOMIC DNA]</scope>
    <source>
        <strain evidence="3 4">NBRC 16266</strain>
    </source>
</reference>
<dbReference type="RefSeq" id="WP_155355476.1">
    <property type="nucleotide sequence ID" value="NZ_BAAAHL010000027.1"/>
</dbReference>
<gene>
    <name evidence="3" type="ORF">Amac_035890</name>
</gene>
<comment type="caution">
    <text evidence="3">The sequence shown here is derived from an EMBL/GenBank/DDBJ whole genome shotgun (WGS) entry which is preliminary data.</text>
</comment>
<organism evidence="3 4">
    <name type="scientific">Acrocarpospora macrocephala</name>
    <dbReference type="NCBI Taxonomy" id="150177"/>
    <lineage>
        <taxon>Bacteria</taxon>
        <taxon>Bacillati</taxon>
        <taxon>Actinomycetota</taxon>
        <taxon>Actinomycetes</taxon>
        <taxon>Streptosporangiales</taxon>
        <taxon>Streptosporangiaceae</taxon>
        <taxon>Acrocarpospora</taxon>
    </lineage>
</organism>
<dbReference type="Proteomes" id="UP000331127">
    <property type="component" value="Unassembled WGS sequence"/>
</dbReference>
<evidence type="ECO:0000256" key="1">
    <source>
        <dbReference type="SAM" id="MobiDB-lite"/>
    </source>
</evidence>
<dbReference type="InterPro" id="IPR050834">
    <property type="entry name" value="Glycosyltransf_2"/>
</dbReference>
<dbReference type="Gene3D" id="3.90.550.10">
    <property type="entry name" value="Spore Coat Polysaccharide Biosynthesis Protein SpsA, Chain A"/>
    <property type="match status" value="1"/>
</dbReference>
<dbReference type="InterPro" id="IPR001173">
    <property type="entry name" value="Glyco_trans_2-like"/>
</dbReference>
<feature type="domain" description="Glycosyltransferase 2-like" evidence="2">
    <location>
        <begin position="35"/>
        <end position="216"/>
    </location>
</feature>
<dbReference type="Pfam" id="PF00535">
    <property type="entry name" value="Glycos_transf_2"/>
    <property type="match status" value="1"/>
</dbReference>
<name>A0A5M3WTR5_9ACTN</name>
<evidence type="ECO:0000313" key="4">
    <source>
        <dbReference type="Proteomes" id="UP000331127"/>
    </source>
</evidence>
<accession>A0A5M3WTR5</accession>
<evidence type="ECO:0000259" key="2">
    <source>
        <dbReference type="Pfam" id="PF00535"/>
    </source>
</evidence>
<sequence length="490" mass="53886">MTGRTAGRRPLIAHNDYSPLTPPVLGQWEPATSVSVIVPAHGGQHRLDLTLASLVAQSYPADLTEVVVVDDGSDPPLGLPEIRPQNTRLVRADGDGWGPAHAVNVGAAASEGTVIQRLDADMILYREHLEALMRWHHLTDYLVTIGSKQFVEDSGGAPAAVRDAVAQDRVEELFDLSHAVPSSTERTIQRLDGLRRSKNPYHVCTGPTLSLHRRLFQDAGGFDPEVIRGEDTEFAYRLAQAGSVFVPDPEARAVHLGLPSQRRNRSATVRAVEPFLAHRIPLRRDLRKERSRQWLVPYVEVVLNVEHVAERDGRRAVDAALSGTLPDVSVTLVAPWSKLPLGRHGVLSDSGFELRMLREGFAHDPRVRLTEEIPPSAAPIPFRYVGPVDLPLEPTSLERMTKRMTEDGLGLLVVTLPDGRTARMERTEAVSRALLLADPASSPAQVIAQTHGVRHSEAKTFWAGELPALPPAPQPEPPLRVRIFRRPSPR</sequence>
<dbReference type="EMBL" id="BLAE01000018">
    <property type="protein sequence ID" value="GES09993.1"/>
    <property type="molecule type" value="Genomic_DNA"/>
</dbReference>
<evidence type="ECO:0000313" key="3">
    <source>
        <dbReference type="EMBL" id="GES09993.1"/>
    </source>
</evidence>
<protein>
    <recommendedName>
        <fullName evidence="2">Glycosyltransferase 2-like domain-containing protein</fullName>
    </recommendedName>
</protein>
<keyword evidence="4" id="KW-1185">Reference proteome</keyword>
<dbReference type="OrthoDB" id="5168148at2"/>
<dbReference type="AlphaFoldDB" id="A0A5M3WTR5"/>
<dbReference type="SUPFAM" id="SSF53448">
    <property type="entry name" value="Nucleotide-diphospho-sugar transferases"/>
    <property type="match status" value="1"/>
</dbReference>
<feature type="region of interest" description="Disordered" evidence="1">
    <location>
        <begin position="467"/>
        <end position="490"/>
    </location>
</feature>
<dbReference type="InterPro" id="IPR029044">
    <property type="entry name" value="Nucleotide-diphossugar_trans"/>
</dbReference>
<dbReference type="PANTHER" id="PTHR43685:SF3">
    <property type="entry name" value="SLR2126 PROTEIN"/>
    <property type="match status" value="1"/>
</dbReference>